<keyword evidence="3" id="KW-1185">Reference proteome</keyword>
<evidence type="ECO:0000313" key="3">
    <source>
        <dbReference type="Proteomes" id="UP000198211"/>
    </source>
</evidence>
<dbReference type="AlphaFoldDB" id="A0A225VP64"/>
<dbReference type="InterPro" id="IPR029526">
    <property type="entry name" value="PGBD"/>
</dbReference>
<dbReference type="Pfam" id="PF13843">
    <property type="entry name" value="DDE_Tnp_1_7"/>
    <property type="match status" value="1"/>
</dbReference>
<dbReference type="OrthoDB" id="6077919at2759"/>
<name>A0A225VP64_9STRA</name>
<evidence type="ECO:0000259" key="1">
    <source>
        <dbReference type="Pfam" id="PF13843"/>
    </source>
</evidence>
<reference evidence="3" key="1">
    <citation type="submission" date="2017-03" db="EMBL/GenBank/DDBJ databases">
        <title>Phytopthora megakarya and P. palmivora, two closely related causual agents of cacao black pod achieved similar genome size and gene model numbers by different mechanisms.</title>
        <authorList>
            <person name="Ali S."/>
            <person name="Shao J."/>
            <person name="Larry D.J."/>
            <person name="Kronmiller B."/>
            <person name="Shen D."/>
            <person name="Strem M.D."/>
            <person name="Melnick R.L."/>
            <person name="Guiltinan M.J."/>
            <person name="Tyler B.M."/>
            <person name="Meinhardt L.W."/>
            <person name="Bailey B.A."/>
        </authorList>
    </citation>
    <scope>NUCLEOTIDE SEQUENCE [LARGE SCALE GENOMIC DNA]</scope>
    <source>
        <strain evidence="3">zdho120</strain>
    </source>
</reference>
<comment type="caution">
    <text evidence="2">The sequence shown here is derived from an EMBL/GenBank/DDBJ whole genome shotgun (WGS) entry which is preliminary data.</text>
</comment>
<dbReference type="STRING" id="4795.A0A225VP64"/>
<dbReference type="Proteomes" id="UP000198211">
    <property type="component" value="Unassembled WGS sequence"/>
</dbReference>
<dbReference type="EMBL" id="NBNE01003623">
    <property type="protein sequence ID" value="OWZ07223.1"/>
    <property type="molecule type" value="Genomic_DNA"/>
</dbReference>
<organism evidence="2 3">
    <name type="scientific">Phytophthora megakarya</name>
    <dbReference type="NCBI Taxonomy" id="4795"/>
    <lineage>
        <taxon>Eukaryota</taxon>
        <taxon>Sar</taxon>
        <taxon>Stramenopiles</taxon>
        <taxon>Oomycota</taxon>
        <taxon>Peronosporomycetes</taxon>
        <taxon>Peronosporales</taxon>
        <taxon>Peronosporaceae</taxon>
        <taxon>Phytophthora</taxon>
    </lineage>
</organism>
<gene>
    <name evidence="2" type="ORF">PHMEG_00020413</name>
</gene>
<protein>
    <submittedName>
        <fullName evidence="2">Transposase</fullName>
    </submittedName>
</protein>
<dbReference type="PANTHER" id="PTHR46599:SF3">
    <property type="entry name" value="PIGGYBAC TRANSPOSABLE ELEMENT-DERIVED PROTEIN 4"/>
    <property type="match status" value="1"/>
</dbReference>
<proteinExistence type="predicted"/>
<dbReference type="PANTHER" id="PTHR46599">
    <property type="entry name" value="PIGGYBAC TRANSPOSABLE ELEMENT-DERIVED PROTEIN 4"/>
    <property type="match status" value="1"/>
</dbReference>
<feature type="domain" description="PiggyBac transposable element-derived protein" evidence="1">
    <location>
        <begin position="2"/>
        <end position="133"/>
    </location>
</feature>
<sequence length="142" mass="16011">MYNPTKPTGKYHFQLYVVCCSTSATKGVIGSEEVQALSNELDQVSTIRQHVLEVVRPLFGTSRVVNMDNYYCSVQLLQALRLKGLYACGTVRNNSKHFPRHAMLDKRDKCSRGEMRYAVSVEQKMVAASWCDGSINSQSQRV</sequence>
<evidence type="ECO:0000313" key="2">
    <source>
        <dbReference type="EMBL" id="OWZ07223.1"/>
    </source>
</evidence>
<accession>A0A225VP64</accession>